<dbReference type="STRING" id="314225.ELI_04900"/>
<dbReference type="eggNOG" id="COG1024">
    <property type="taxonomic scope" value="Bacteria"/>
</dbReference>
<gene>
    <name evidence="2" type="ordered locus">ELI_04900</name>
</gene>
<dbReference type="EMBL" id="CP000157">
    <property type="protein sequence ID" value="ABC63072.1"/>
    <property type="molecule type" value="Genomic_DNA"/>
</dbReference>
<sequence>MDYETIIVERDGPLMTITLNQPERLNAMAPQMADEIGAAFYDLGAGENGARAVLITGAGKGFCSGADLSARGERSALAMNGGSHLALQNHYNPAISQVLRAPVPVVCAVNGPAAGVGCSLGLAGDFTIAGKSAYFLQAFVNIGLVPDGGSTWLLTRAIGRARATRMMMLGEKIGGEQAEEWGLVYKCVEDDALMDEARALAEKLANGPTLALKTMKQNIALAIDGSLQQVLLAEAEGQRLAGASEDAAEGGKAFLEKRKAQFKGR</sequence>
<dbReference type="SUPFAM" id="SSF52096">
    <property type="entry name" value="ClpP/crotonase"/>
    <property type="match status" value="1"/>
</dbReference>
<reference evidence="3" key="1">
    <citation type="journal article" date="2009" name="J. Bacteriol.">
        <title>Complete genome sequence of Erythrobacter litoralis HTCC2594.</title>
        <authorList>
            <person name="Oh H.M."/>
            <person name="Giovannoni S.J."/>
            <person name="Ferriera S."/>
            <person name="Johnson J."/>
            <person name="Cho J.C."/>
        </authorList>
    </citation>
    <scope>NUCLEOTIDE SEQUENCE [LARGE SCALE GENOMIC DNA]</scope>
    <source>
        <strain evidence="3">HTCC2594</strain>
    </source>
</reference>
<evidence type="ECO:0000256" key="1">
    <source>
        <dbReference type="ARBA" id="ARBA00005254"/>
    </source>
</evidence>
<keyword evidence="2" id="KW-0413">Isomerase</keyword>
<keyword evidence="3" id="KW-1185">Reference proteome</keyword>
<dbReference type="CDD" id="cd06558">
    <property type="entry name" value="crotonase-like"/>
    <property type="match status" value="1"/>
</dbReference>
<comment type="similarity">
    <text evidence="1">Belongs to the enoyl-CoA hydratase/isomerase family.</text>
</comment>
<dbReference type="KEGG" id="eli:ELI_04900"/>
<dbReference type="RefSeq" id="WP_011413908.1">
    <property type="nucleotide sequence ID" value="NC_007722.1"/>
</dbReference>
<dbReference type="PANTHER" id="PTHR43459">
    <property type="entry name" value="ENOYL-COA HYDRATASE"/>
    <property type="match status" value="1"/>
</dbReference>
<dbReference type="Pfam" id="PF00378">
    <property type="entry name" value="ECH_1"/>
    <property type="match status" value="1"/>
</dbReference>
<dbReference type="Proteomes" id="UP000008808">
    <property type="component" value="Chromosome"/>
</dbReference>
<dbReference type="InterPro" id="IPR014748">
    <property type="entry name" value="Enoyl-CoA_hydra_C"/>
</dbReference>
<dbReference type="Gene3D" id="3.90.226.10">
    <property type="entry name" value="2-enoyl-CoA Hydratase, Chain A, domain 1"/>
    <property type="match status" value="1"/>
</dbReference>
<dbReference type="PANTHER" id="PTHR43459:SF1">
    <property type="entry name" value="EG:BACN32G11.4 PROTEIN"/>
    <property type="match status" value="1"/>
</dbReference>
<dbReference type="HOGENOM" id="CLU_009834_7_2_5"/>
<evidence type="ECO:0000313" key="2">
    <source>
        <dbReference type="EMBL" id="ABC63072.1"/>
    </source>
</evidence>
<dbReference type="GO" id="GO:0016853">
    <property type="term" value="F:isomerase activity"/>
    <property type="evidence" value="ECO:0007669"/>
    <property type="project" value="UniProtKB-KW"/>
</dbReference>
<organism evidence="2 3">
    <name type="scientific">Erythrobacter litoralis (strain HTCC2594)</name>
    <dbReference type="NCBI Taxonomy" id="314225"/>
    <lineage>
        <taxon>Bacteria</taxon>
        <taxon>Pseudomonadati</taxon>
        <taxon>Pseudomonadota</taxon>
        <taxon>Alphaproteobacteria</taxon>
        <taxon>Sphingomonadales</taxon>
        <taxon>Erythrobacteraceae</taxon>
        <taxon>Erythrobacter/Porphyrobacter group</taxon>
        <taxon>Erythrobacter</taxon>
    </lineage>
</organism>
<accession>Q2NB69</accession>
<proteinExistence type="inferred from homology"/>
<dbReference type="AlphaFoldDB" id="Q2NB69"/>
<name>Q2NB69_ERYLH</name>
<protein>
    <submittedName>
        <fullName evidence="2">Enoyl-CoA hydratase/isomerase family protein</fullName>
    </submittedName>
</protein>
<dbReference type="InterPro" id="IPR001753">
    <property type="entry name" value="Enoyl-CoA_hydra/iso"/>
</dbReference>
<dbReference type="InterPro" id="IPR029045">
    <property type="entry name" value="ClpP/crotonase-like_dom_sf"/>
</dbReference>
<evidence type="ECO:0000313" key="3">
    <source>
        <dbReference type="Proteomes" id="UP000008808"/>
    </source>
</evidence>
<dbReference type="Gene3D" id="1.10.12.10">
    <property type="entry name" value="Lyase 2-enoyl-coa Hydratase, Chain A, domain 2"/>
    <property type="match status" value="1"/>
</dbReference>